<name>A0A0N0GM36_9NEIS</name>
<protein>
    <recommendedName>
        <fullName evidence="3">HEAT repeat protein</fullName>
    </recommendedName>
</protein>
<dbReference type="AlphaFoldDB" id="A0A0N0GM36"/>
<reference evidence="1 2" key="1">
    <citation type="submission" date="2015-07" db="EMBL/GenBank/DDBJ databases">
        <title>Draft genome sequence of the Amantichitinum ursilacus IGB-41, a new chitin-degrading bacterium.</title>
        <authorList>
            <person name="Kirstahler P."/>
            <person name="Guenther M."/>
            <person name="Grumaz C."/>
            <person name="Rupp S."/>
            <person name="Zibek S."/>
            <person name="Sohn K."/>
        </authorList>
    </citation>
    <scope>NUCLEOTIDE SEQUENCE [LARGE SCALE GENOMIC DNA]</scope>
    <source>
        <strain evidence="1 2">IGB-41</strain>
    </source>
</reference>
<dbReference type="InterPro" id="IPR016024">
    <property type="entry name" value="ARM-type_fold"/>
</dbReference>
<dbReference type="EMBL" id="LAQT01000027">
    <property type="protein sequence ID" value="KPC50696.1"/>
    <property type="molecule type" value="Genomic_DNA"/>
</dbReference>
<dbReference type="STRING" id="857265.WG78_16620"/>
<keyword evidence="2" id="KW-1185">Reference proteome</keyword>
<gene>
    <name evidence="1" type="ORF">WG78_16620</name>
</gene>
<dbReference type="InterPro" id="IPR011989">
    <property type="entry name" value="ARM-like"/>
</dbReference>
<sequence>MPLVKKDVAAPAPVIAHAMLADMDVSEAVARLRTDPSATQRQRILTTLVRSADANAARELAQMLDNAPITLRNEVMDALRDMTGQVLPVAAQLLRSSDVNLRIYAISILDENTDAATADLMALQLQRDDEENVCAAAAELLGRIGEQRHVSALREVAQRFSGRPFLQLAVSQALRNISGQE</sequence>
<dbReference type="Proteomes" id="UP000037939">
    <property type="component" value="Unassembled WGS sequence"/>
</dbReference>
<accession>A0A0N0GM36</accession>
<evidence type="ECO:0000313" key="1">
    <source>
        <dbReference type="EMBL" id="KPC50696.1"/>
    </source>
</evidence>
<comment type="caution">
    <text evidence="1">The sequence shown here is derived from an EMBL/GenBank/DDBJ whole genome shotgun (WGS) entry which is preliminary data.</text>
</comment>
<organism evidence="1 2">
    <name type="scientific">Amantichitinum ursilacus</name>
    <dbReference type="NCBI Taxonomy" id="857265"/>
    <lineage>
        <taxon>Bacteria</taxon>
        <taxon>Pseudomonadati</taxon>
        <taxon>Pseudomonadota</taxon>
        <taxon>Betaproteobacteria</taxon>
        <taxon>Neisseriales</taxon>
        <taxon>Chitinibacteraceae</taxon>
        <taxon>Amantichitinum</taxon>
    </lineage>
</organism>
<dbReference type="RefSeq" id="WP_161805138.1">
    <property type="nucleotide sequence ID" value="NZ_LAQT01000027.1"/>
</dbReference>
<dbReference type="Gene3D" id="1.25.10.10">
    <property type="entry name" value="Leucine-rich Repeat Variant"/>
    <property type="match status" value="1"/>
</dbReference>
<dbReference type="SUPFAM" id="SSF48371">
    <property type="entry name" value="ARM repeat"/>
    <property type="match status" value="1"/>
</dbReference>
<proteinExistence type="predicted"/>
<evidence type="ECO:0000313" key="2">
    <source>
        <dbReference type="Proteomes" id="UP000037939"/>
    </source>
</evidence>
<evidence type="ECO:0008006" key="3">
    <source>
        <dbReference type="Google" id="ProtNLM"/>
    </source>
</evidence>
<dbReference type="Pfam" id="PF13646">
    <property type="entry name" value="HEAT_2"/>
    <property type="match status" value="1"/>
</dbReference>